<keyword evidence="1" id="KW-0614">Plasmid</keyword>
<sequence>MIYQLVKTPLLCGERYLRDINMRWVLNDYFRILCPKGRGHLLNNKMIFNHLPKK</sequence>
<geneLocation type="plasmid" evidence="1">
    <name>p17-15-vir-like</name>
</geneLocation>
<evidence type="ECO:0000313" key="1">
    <source>
        <dbReference type="EMBL" id="QTX14017.1"/>
    </source>
</evidence>
<organism evidence="1">
    <name type="scientific">Klebsiella pneumoniae</name>
    <dbReference type="NCBI Taxonomy" id="573"/>
    <lineage>
        <taxon>Bacteria</taxon>
        <taxon>Pseudomonadati</taxon>
        <taxon>Pseudomonadota</taxon>
        <taxon>Gammaproteobacteria</taxon>
        <taxon>Enterobacterales</taxon>
        <taxon>Enterobacteriaceae</taxon>
        <taxon>Klebsiella/Raoultella group</taxon>
        <taxon>Klebsiella</taxon>
        <taxon>Klebsiella pneumoniae complex</taxon>
    </lineage>
</organism>
<dbReference type="AlphaFoldDB" id="A0A8B0SW97"/>
<proteinExistence type="predicted"/>
<protein>
    <submittedName>
        <fullName evidence="1">Uncharacterized protein</fullName>
    </submittedName>
</protein>
<accession>A0A8B0SW97</accession>
<name>A0A8B0SW97_KLEPN</name>
<reference evidence="1" key="1">
    <citation type="submission" date="2020-01" db="EMBL/GenBank/DDBJ databases">
        <authorList>
            <person name="Qin S."/>
        </authorList>
    </citation>
    <scope>NUCLEOTIDE SEQUENCE</scope>
    <source>
        <strain evidence="1">CVir17-16-YZ6g</strain>
        <plasmid evidence="1">p17-15-vir-like</plasmid>
    </source>
</reference>
<dbReference type="EMBL" id="MN956836">
    <property type="protein sequence ID" value="QTX14017.1"/>
    <property type="molecule type" value="Genomic_DNA"/>
</dbReference>